<dbReference type="InterPro" id="IPR013785">
    <property type="entry name" value="Aldolase_TIM"/>
</dbReference>
<dbReference type="EMBL" id="PEBX01000008">
    <property type="protein sequence ID" value="PTQ57355.1"/>
    <property type="molecule type" value="Genomic_DNA"/>
</dbReference>
<organism evidence="2 3">
    <name type="scientific">Candidatus Carbonibacillus altaicus</name>
    <dbReference type="NCBI Taxonomy" id="2163959"/>
    <lineage>
        <taxon>Bacteria</taxon>
        <taxon>Bacillati</taxon>
        <taxon>Bacillota</taxon>
        <taxon>Bacilli</taxon>
        <taxon>Bacillales</taxon>
        <taxon>Candidatus Carbonibacillus</taxon>
    </lineage>
</organism>
<accession>A0A2R6Y3Y6</accession>
<protein>
    <submittedName>
        <fullName evidence="2">4-hydroxy-tetrahydrodipicolinate synthase</fullName>
    </submittedName>
</protein>
<dbReference type="SMART" id="SM01130">
    <property type="entry name" value="DHDPS"/>
    <property type="match status" value="1"/>
</dbReference>
<sequence length="351" mass="39236">MYPTLSPEKRARLLDGLVIPAHPLLLTEGRALDERRQRALARYYLAAGAGGLAVGVHTTQFALHDDPEMYARVLTIAKEVVARERPEALLIAGVSGSLAQAVREAELARRLGYDLALVIPNGVPNCDPERHLMRLKAVGEVIPLFGFYLQPAVGGCSFGFDYWREVAAIPNVYAIKVAAFNRYFTLDVVRAVGLSERYREIALYTGNDDNIIVDLLTPYPVKRETETVVLHFVGGLLGQWAVWTKTAVRMLDKIKKARSSGQIPLGWLKRNAELTEINGALFDVHHAFRGSIAGIHEALRRDGLADGLWFLDPEEGLSPGQAEAIERIYLTYPEWRDDAFIRDHLKRWLDD</sequence>
<keyword evidence="1" id="KW-0456">Lyase</keyword>
<dbReference type="Pfam" id="PF00701">
    <property type="entry name" value="DHDPS"/>
    <property type="match status" value="1"/>
</dbReference>
<evidence type="ECO:0000313" key="2">
    <source>
        <dbReference type="EMBL" id="PTQ57355.1"/>
    </source>
</evidence>
<evidence type="ECO:0000256" key="1">
    <source>
        <dbReference type="ARBA" id="ARBA00023239"/>
    </source>
</evidence>
<evidence type="ECO:0000313" key="3">
    <source>
        <dbReference type="Proteomes" id="UP000244338"/>
    </source>
</evidence>
<proteinExistence type="predicted"/>
<name>A0A2R6Y3Y6_9BACL</name>
<comment type="caution">
    <text evidence="2">The sequence shown here is derived from an EMBL/GenBank/DDBJ whole genome shotgun (WGS) entry which is preliminary data.</text>
</comment>
<dbReference type="InterPro" id="IPR002220">
    <property type="entry name" value="DapA-like"/>
</dbReference>
<dbReference type="Gene3D" id="3.20.20.70">
    <property type="entry name" value="Aldolase class I"/>
    <property type="match status" value="1"/>
</dbReference>
<dbReference type="Proteomes" id="UP000244338">
    <property type="component" value="Unassembled WGS sequence"/>
</dbReference>
<dbReference type="SUPFAM" id="SSF51569">
    <property type="entry name" value="Aldolase"/>
    <property type="match status" value="1"/>
</dbReference>
<dbReference type="GO" id="GO:0008840">
    <property type="term" value="F:4-hydroxy-tetrahydrodipicolinate synthase activity"/>
    <property type="evidence" value="ECO:0007669"/>
    <property type="project" value="TreeGrafter"/>
</dbReference>
<reference evidence="3" key="1">
    <citation type="journal article" date="2018" name="Sci. Rep.">
        <title>Lignite coal burning seam in the remote Altai Mountains harbors a hydrogen-driven thermophilic microbial community.</title>
        <authorList>
            <person name="Kadnikov V.V."/>
            <person name="Mardanov A.V."/>
            <person name="Ivasenko D.A."/>
            <person name="Antsiferov D.V."/>
            <person name="Beletsky A.V."/>
            <person name="Karnachuk O.V."/>
            <person name="Ravin N.V."/>
        </authorList>
    </citation>
    <scope>NUCLEOTIDE SEQUENCE [LARGE SCALE GENOMIC DNA]</scope>
</reference>
<dbReference type="PANTHER" id="PTHR12128:SF51">
    <property type="entry name" value="BLL4205 PROTEIN"/>
    <property type="match status" value="1"/>
</dbReference>
<dbReference type="AlphaFoldDB" id="A0A2R6Y3Y6"/>
<dbReference type="PANTHER" id="PTHR12128">
    <property type="entry name" value="DIHYDRODIPICOLINATE SYNTHASE"/>
    <property type="match status" value="1"/>
</dbReference>
<gene>
    <name evidence="2" type="ORF">BSOLF_1671</name>
</gene>